<evidence type="ECO:0000259" key="4">
    <source>
        <dbReference type="Pfam" id="PF25989"/>
    </source>
</evidence>
<evidence type="ECO:0000313" key="5">
    <source>
        <dbReference type="EMBL" id="MEC5386869.1"/>
    </source>
</evidence>
<keyword evidence="2" id="KW-1133">Transmembrane helix</keyword>
<dbReference type="Gene3D" id="2.40.30.170">
    <property type="match status" value="1"/>
</dbReference>
<dbReference type="Pfam" id="PF25954">
    <property type="entry name" value="Beta-barrel_RND_2"/>
    <property type="match status" value="1"/>
</dbReference>
<dbReference type="PANTHER" id="PTHR30469:SF15">
    <property type="entry name" value="HLYD FAMILY OF SECRETION PROTEINS"/>
    <property type="match status" value="1"/>
</dbReference>
<organism evidence="5 6">
    <name type="scientific">Uliginosibacterium silvisoli</name>
    <dbReference type="NCBI Taxonomy" id="3114758"/>
    <lineage>
        <taxon>Bacteria</taxon>
        <taxon>Pseudomonadati</taxon>
        <taxon>Pseudomonadota</taxon>
        <taxon>Betaproteobacteria</taxon>
        <taxon>Rhodocyclales</taxon>
        <taxon>Zoogloeaceae</taxon>
        <taxon>Uliginosibacterium</taxon>
    </lineage>
</organism>
<dbReference type="SUPFAM" id="SSF111369">
    <property type="entry name" value="HlyD-like secretion proteins"/>
    <property type="match status" value="1"/>
</dbReference>
<evidence type="ECO:0000313" key="6">
    <source>
        <dbReference type="Proteomes" id="UP001331561"/>
    </source>
</evidence>
<feature type="domain" description="CusB-like beta-barrel" evidence="3">
    <location>
        <begin position="228"/>
        <end position="291"/>
    </location>
</feature>
<dbReference type="NCBIfam" id="TIGR01730">
    <property type="entry name" value="RND_mfp"/>
    <property type="match status" value="1"/>
</dbReference>
<keyword evidence="2" id="KW-0812">Transmembrane</keyword>
<evidence type="ECO:0000256" key="1">
    <source>
        <dbReference type="ARBA" id="ARBA00009477"/>
    </source>
</evidence>
<dbReference type="Gene3D" id="1.10.287.470">
    <property type="entry name" value="Helix hairpin bin"/>
    <property type="match status" value="1"/>
</dbReference>
<evidence type="ECO:0000259" key="3">
    <source>
        <dbReference type="Pfam" id="PF25954"/>
    </source>
</evidence>
<feature type="transmembrane region" description="Helical" evidence="2">
    <location>
        <begin position="12"/>
        <end position="34"/>
    </location>
</feature>
<comment type="similarity">
    <text evidence="1">Belongs to the membrane fusion protein (MFP) (TC 8.A.1) family.</text>
</comment>
<name>A0ABU6K5F9_9RHOO</name>
<dbReference type="RefSeq" id="WP_327599826.1">
    <property type="nucleotide sequence ID" value="NZ_JAYXHS010000002.1"/>
</dbReference>
<dbReference type="EMBL" id="JAYXHS010000002">
    <property type="protein sequence ID" value="MEC5386869.1"/>
    <property type="molecule type" value="Genomic_DNA"/>
</dbReference>
<feature type="domain" description="YknX-like C-terminal permuted SH3-like" evidence="4">
    <location>
        <begin position="302"/>
        <end position="370"/>
    </location>
</feature>
<accession>A0ABU6K5F9</accession>
<dbReference type="Proteomes" id="UP001331561">
    <property type="component" value="Unassembled WGS sequence"/>
</dbReference>
<evidence type="ECO:0000256" key="2">
    <source>
        <dbReference type="SAM" id="Phobius"/>
    </source>
</evidence>
<dbReference type="Gene3D" id="2.40.420.20">
    <property type="match status" value="1"/>
</dbReference>
<sequence>MTFSSTSKRSRGGIMAVVLIVLALLLVVAFVWFAKHRAAGKPAEAGAQPALTVSVTQSSRASWDDRLSLSGALTAWQEAVVSAEVSGLRLSEVLVDVGSVVTRGQPLAKLAQDTVMAELRKQEAAVAQARSGLAEATANADRARKIRDSGALSEQQINQYLTAEETGKANLAAAMAQLDSENIRLRQTSINAIDDGVISSRTATLGAVVSAGSELFRLVRQGRVEWRAEVSPQQLSVVRPGQKAVIVLPDGTNVTGAVRMTSPTLDVNSRNALVYVDLPNRNGVRAGMYAHGEILLGKRDATVLPQVCVVQRDGRTYVFELGADNKVIQHVVTTGRRAEGAIEIVDGLPAQARVVATGAAFLNDGDLVRVVDAPAAAASAPTAAPATQSGAR</sequence>
<protein>
    <submittedName>
        <fullName evidence="5">Efflux RND transporter periplasmic adaptor subunit</fullName>
    </submittedName>
</protein>
<keyword evidence="2" id="KW-0472">Membrane</keyword>
<dbReference type="InterPro" id="IPR006143">
    <property type="entry name" value="RND_pump_MFP"/>
</dbReference>
<gene>
    <name evidence="5" type="ORF">VVD49_14135</name>
</gene>
<dbReference type="InterPro" id="IPR058637">
    <property type="entry name" value="YknX-like_C"/>
</dbReference>
<reference evidence="5 6" key="1">
    <citation type="submission" date="2024-01" db="EMBL/GenBank/DDBJ databases">
        <title>Uliginosibacterium soil sp. nov.</title>
        <authorList>
            <person name="Lv Y."/>
        </authorList>
    </citation>
    <scope>NUCLEOTIDE SEQUENCE [LARGE SCALE GENOMIC DNA]</scope>
    <source>
        <strain evidence="5 6">H3</strain>
    </source>
</reference>
<dbReference type="InterPro" id="IPR058792">
    <property type="entry name" value="Beta-barrel_RND_2"/>
</dbReference>
<comment type="caution">
    <text evidence="5">The sequence shown here is derived from an EMBL/GenBank/DDBJ whole genome shotgun (WGS) entry which is preliminary data.</text>
</comment>
<dbReference type="Pfam" id="PF25989">
    <property type="entry name" value="YknX_C"/>
    <property type="match status" value="1"/>
</dbReference>
<keyword evidence="6" id="KW-1185">Reference proteome</keyword>
<dbReference type="Gene3D" id="2.40.50.100">
    <property type="match status" value="1"/>
</dbReference>
<proteinExistence type="inferred from homology"/>
<dbReference type="PANTHER" id="PTHR30469">
    <property type="entry name" value="MULTIDRUG RESISTANCE PROTEIN MDTA"/>
    <property type="match status" value="1"/>
</dbReference>